<feature type="transmembrane region" description="Helical" evidence="6">
    <location>
        <begin position="148"/>
        <end position="166"/>
    </location>
</feature>
<evidence type="ECO:0000256" key="5">
    <source>
        <dbReference type="ARBA" id="ARBA00023136"/>
    </source>
</evidence>
<keyword evidence="5 6" id="KW-0472">Membrane</keyword>
<gene>
    <name evidence="7" type="ORF">DSAG12_01864</name>
</gene>
<dbReference type="PANTHER" id="PTHR30250:SF11">
    <property type="entry name" value="O-ANTIGEN TRANSPORTER-RELATED"/>
    <property type="match status" value="1"/>
</dbReference>
<comment type="subcellular location">
    <subcellularLocation>
        <location evidence="1">Cell membrane</location>
        <topology evidence="1">Multi-pass membrane protein</topology>
    </subcellularLocation>
</comment>
<feature type="transmembrane region" description="Helical" evidence="6">
    <location>
        <begin position="417"/>
        <end position="434"/>
    </location>
</feature>
<dbReference type="GeneID" id="41329856"/>
<feature type="transmembrane region" description="Helical" evidence="6">
    <location>
        <begin position="172"/>
        <end position="192"/>
    </location>
</feature>
<dbReference type="Pfam" id="PF13440">
    <property type="entry name" value="Polysacc_synt_3"/>
    <property type="match status" value="1"/>
</dbReference>
<feature type="transmembrane region" description="Helical" evidence="6">
    <location>
        <begin position="294"/>
        <end position="314"/>
    </location>
</feature>
<evidence type="ECO:0000313" key="7">
    <source>
        <dbReference type="EMBL" id="QEE16036.1"/>
    </source>
</evidence>
<feature type="transmembrane region" description="Helical" evidence="6">
    <location>
        <begin position="383"/>
        <end position="405"/>
    </location>
</feature>
<feature type="transmembrane region" description="Helical" evidence="6">
    <location>
        <begin position="77"/>
        <end position="101"/>
    </location>
</feature>
<name>A0A5B9DBJ9_9ARCH</name>
<sequence>MIGRKSLFIFISRTISRLFEGIIYLIAVSKFTPILFGYQQIALSFMGFFSLFSILGLETPHLKIMTDQTRFNKNEAFSTFLVIEICLITISAIIIFITFAFQLNSGLISNILELKYIFIIVFIQFLLRSFNLVFELSYRSQMNVVRTEIPFIIGHFIFFLSSLISILFLKNFILFLICYVLIELIRLIFFLFSKRSFHFTQFKFNIFKQYIKLNLIFMIPLIINTLITNLGIFFFLKSYSEELLGIYSVISMIFLVIQSLEQAFRSLLIPNFTNLLEKNDLTRIRESINLFEKYMTILNGFLILGGIFFAEIFISKLLGNIYFEKGGLFFFGCLLSLLSFPLIVPYYPLLIVTEKFKLYNLLAVLSFLFSLISWIFFIPIFDIVGINLGLWLAFFPVTIILRVYCQKHFGVGKIGKKQIFHLILLVFLFIIAFYCSTLNLSFFLTIVILVAVLTIYFIFLLIAKILTKKDLRFFLDILNPKKMMDHIKFNNNT</sequence>
<feature type="transmembrane region" description="Helical" evidence="6">
    <location>
        <begin position="7"/>
        <end position="26"/>
    </location>
</feature>
<feature type="transmembrane region" description="Helical" evidence="6">
    <location>
        <begin position="38"/>
        <end position="57"/>
    </location>
</feature>
<keyword evidence="2" id="KW-1003">Cell membrane</keyword>
<evidence type="ECO:0000256" key="1">
    <source>
        <dbReference type="ARBA" id="ARBA00004651"/>
    </source>
</evidence>
<dbReference type="InterPro" id="IPR050833">
    <property type="entry name" value="Poly_Biosynth_Transport"/>
</dbReference>
<accession>A0A5B9DBJ9</accession>
<feature type="transmembrane region" description="Helical" evidence="6">
    <location>
        <begin position="358"/>
        <end position="377"/>
    </location>
</feature>
<keyword evidence="8" id="KW-1185">Reference proteome</keyword>
<keyword evidence="3 6" id="KW-0812">Transmembrane</keyword>
<reference evidence="7 8" key="1">
    <citation type="journal article" date="2020" name="Nature">
        <title>Isolation of an archaeon at the prokaryote-eukaryote interface.</title>
        <authorList>
            <person name="Imachi H."/>
            <person name="Nobu M.K."/>
            <person name="Nakahara N."/>
            <person name="Morono Y."/>
            <person name="Ogawara M."/>
            <person name="Takaki Y."/>
            <person name="Takano Y."/>
            <person name="Uematsu K."/>
            <person name="Ikuta T."/>
            <person name="Ito M."/>
            <person name="Matsui Y."/>
            <person name="Miyazaki M."/>
            <person name="Murata K."/>
            <person name="Saito Y."/>
            <person name="Sakai S."/>
            <person name="Song C."/>
            <person name="Tasumi E."/>
            <person name="Yamanaka Y."/>
            <person name="Yamaguchi T."/>
            <person name="Kamagata Y."/>
            <person name="Tamaki H."/>
            <person name="Takai K."/>
        </authorList>
    </citation>
    <scope>NUCLEOTIDE SEQUENCE [LARGE SCALE GENOMIC DNA]</scope>
    <source>
        <strain evidence="7 8">MK-D1</strain>
    </source>
</reference>
<evidence type="ECO:0000256" key="6">
    <source>
        <dbReference type="SAM" id="Phobius"/>
    </source>
</evidence>
<proteinExistence type="predicted"/>
<dbReference type="Proteomes" id="UP000321408">
    <property type="component" value="Chromosome"/>
</dbReference>
<organism evidence="7 8">
    <name type="scientific">Promethearchaeum syntrophicum</name>
    <dbReference type="NCBI Taxonomy" id="2594042"/>
    <lineage>
        <taxon>Archaea</taxon>
        <taxon>Promethearchaeati</taxon>
        <taxon>Promethearchaeota</taxon>
        <taxon>Promethearchaeia</taxon>
        <taxon>Promethearchaeales</taxon>
        <taxon>Promethearchaeaceae</taxon>
        <taxon>Promethearchaeum</taxon>
    </lineage>
</organism>
<dbReference type="AlphaFoldDB" id="A0A5B9DBJ9"/>
<dbReference type="KEGG" id="psyt:DSAG12_01864"/>
<evidence type="ECO:0000256" key="2">
    <source>
        <dbReference type="ARBA" id="ARBA00022475"/>
    </source>
</evidence>
<evidence type="ECO:0000256" key="4">
    <source>
        <dbReference type="ARBA" id="ARBA00022989"/>
    </source>
</evidence>
<feature type="transmembrane region" description="Helical" evidence="6">
    <location>
        <begin position="440"/>
        <end position="463"/>
    </location>
</feature>
<reference evidence="7 8" key="2">
    <citation type="journal article" date="2024" name="Int. J. Syst. Evol. Microbiol.">
        <title>Promethearchaeum syntrophicum gen. nov., sp. nov., an anaerobic, obligately syntrophic archaeon, the first isolate of the lineage 'Asgard' archaea, and proposal of the new archaeal phylum Promethearchaeota phyl. nov. and kingdom Promethearchaeati regn. nov.</title>
        <authorList>
            <person name="Imachi H."/>
            <person name="Nobu M.K."/>
            <person name="Kato S."/>
            <person name="Takaki Y."/>
            <person name="Miyazaki M."/>
            <person name="Miyata M."/>
            <person name="Ogawara M."/>
            <person name="Saito Y."/>
            <person name="Sakai S."/>
            <person name="Tahara Y.O."/>
            <person name="Takano Y."/>
            <person name="Tasumi E."/>
            <person name="Uematsu K."/>
            <person name="Yoshimura T."/>
            <person name="Itoh T."/>
            <person name="Ohkuma M."/>
            <person name="Takai K."/>
        </authorList>
    </citation>
    <scope>NUCLEOTIDE SEQUENCE [LARGE SCALE GENOMIC DNA]</scope>
    <source>
        <strain evidence="7 8">MK-D1</strain>
    </source>
</reference>
<feature type="transmembrane region" description="Helical" evidence="6">
    <location>
        <begin position="326"/>
        <end position="346"/>
    </location>
</feature>
<evidence type="ECO:0000313" key="8">
    <source>
        <dbReference type="Proteomes" id="UP000321408"/>
    </source>
</evidence>
<keyword evidence="4 6" id="KW-1133">Transmembrane helix</keyword>
<dbReference type="PANTHER" id="PTHR30250">
    <property type="entry name" value="PST FAMILY PREDICTED COLANIC ACID TRANSPORTER"/>
    <property type="match status" value="1"/>
</dbReference>
<feature type="transmembrane region" description="Helical" evidence="6">
    <location>
        <begin position="107"/>
        <end position="127"/>
    </location>
</feature>
<evidence type="ECO:0000256" key="3">
    <source>
        <dbReference type="ARBA" id="ARBA00022692"/>
    </source>
</evidence>
<feature type="transmembrane region" description="Helical" evidence="6">
    <location>
        <begin position="213"/>
        <end position="236"/>
    </location>
</feature>
<dbReference type="EMBL" id="CP042905">
    <property type="protein sequence ID" value="QEE16036.1"/>
    <property type="molecule type" value="Genomic_DNA"/>
</dbReference>
<dbReference type="RefSeq" id="WP_147662925.1">
    <property type="nucleotide sequence ID" value="NZ_CP042905.2"/>
</dbReference>
<protein>
    <submittedName>
        <fullName evidence="7">Lipopolysaccharide biosynthesis protein</fullName>
    </submittedName>
</protein>
<dbReference type="GO" id="GO:0005886">
    <property type="term" value="C:plasma membrane"/>
    <property type="evidence" value="ECO:0007669"/>
    <property type="project" value="UniProtKB-SubCell"/>
</dbReference>